<sequence>MMEKLLVTVDAIEGDKASLLLRMPEEERPLAIVPLALLPEGVSAGDILSLSFHAEPELTEAARRRAEELHKQLLRR</sequence>
<dbReference type="EMBL" id="JAPTGC010000002">
    <property type="protein sequence ID" value="MCZ0861979.1"/>
    <property type="molecule type" value="Genomic_DNA"/>
</dbReference>
<dbReference type="Pfam" id="PF11213">
    <property type="entry name" value="DUF3006"/>
    <property type="match status" value="1"/>
</dbReference>
<dbReference type="RefSeq" id="WP_268922176.1">
    <property type="nucleotide sequence ID" value="NZ_JAPTGC010000002.1"/>
</dbReference>
<keyword evidence="2" id="KW-1185">Reference proteome</keyword>
<proteinExistence type="predicted"/>
<name>A0ABT4IKW4_9EURY</name>
<evidence type="ECO:0000313" key="2">
    <source>
        <dbReference type="Proteomes" id="UP001141336"/>
    </source>
</evidence>
<evidence type="ECO:0000313" key="1">
    <source>
        <dbReference type="EMBL" id="MCZ0861979.1"/>
    </source>
</evidence>
<dbReference type="InterPro" id="IPR021377">
    <property type="entry name" value="DUF3006"/>
</dbReference>
<dbReference type="Proteomes" id="UP001141336">
    <property type="component" value="Unassembled WGS sequence"/>
</dbReference>
<dbReference type="Gene3D" id="6.20.120.50">
    <property type="match status" value="1"/>
</dbReference>
<organism evidence="1 2">
    <name type="scientific">Methanocorpusculum vombati</name>
    <dbReference type="NCBI Taxonomy" id="3002864"/>
    <lineage>
        <taxon>Archaea</taxon>
        <taxon>Methanobacteriati</taxon>
        <taxon>Methanobacteriota</taxon>
        <taxon>Stenosarchaea group</taxon>
        <taxon>Methanomicrobia</taxon>
        <taxon>Methanomicrobiales</taxon>
        <taxon>Methanocorpusculaceae</taxon>
        <taxon>Methanocorpusculum</taxon>
    </lineage>
</organism>
<reference evidence="1" key="1">
    <citation type="submission" date="2022-12" db="EMBL/GenBank/DDBJ databases">
        <title>Isolation and characterisation of novel Methanocorpusculum spp. from native Australian herbivores indicates the genus is ancestrally host-associated.</title>
        <authorList>
            <person name="Volmer J.G."/>
            <person name="Soo R.M."/>
            <person name="Evans P.N."/>
            <person name="Hoedt E.C."/>
            <person name="Astorga Alsina A.L."/>
            <person name="Woodcroft B.J."/>
            <person name="Tyson G.W."/>
            <person name="Hugenholtz P."/>
            <person name="Morrison M."/>
        </authorList>
    </citation>
    <scope>NUCLEOTIDE SEQUENCE</scope>
    <source>
        <strain evidence="1">CW153</strain>
    </source>
</reference>
<comment type="caution">
    <text evidence="1">The sequence shown here is derived from an EMBL/GenBank/DDBJ whole genome shotgun (WGS) entry which is preliminary data.</text>
</comment>
<gene>
    <name evidence="1" type="ORF">O0S09_01755</name>
</gene>
<protein>
    <submittedName>
        <fullName evidence="1">DUF3006 domain-containing protein</fullName>
    </submittedName>
</protein>
<accession>A0ABT4IKW4</accession>